<feature type="signal peptide" evidence="2">
    <location>
        <begin position="1"/>
        <end position="21"/>
    </location>
</feature>
<keyword evidence="2" id="KW-0732">Signal</keyword>
<gene>
    <name evidence="3" type="ORF">FA14DRAFT_154520</name>
</gene>
<dbReference type="OrthoDB" id="10621335at2759"/>
<name>A0A316VGG4_9BASI</name>
<evidence type="ECO:0000313" key="4">
    <source>
        <dbReference type="Proteomes" id="UP000245771"/>
    </source>
</evidence>
<feature type="region of interest" description="Disordered" evidence="1">
    <location>
        <begin position="25"/>
        <end position="75"/>
    </location>
</feature>
<reference evidence="3 4" key="1">
    <citation type="journal article" date="2018" name="Mol. Biol. Evol.">
        <title>Broad Genomic Sampling Reveals a Smut Pathogenic Ancestry of the Fungal Clade Ustilaginomycotina.</title>
        <authorList>
            <person name="Kijpornyongpan T."/>
            <person name="Mondo S.J."/>
            <person name="Barry K."/>
            <person name="Sandor L."/>
            <person name="Lee J."/>
            <person name="Lipzen A."/>
            <person name="Pangilinan J."/>
            <person name="LaButti K."/>
            <person name="Hainaut M."/>
            <person name="Henrissat B."/>
            <person name="Grigoriev I.V."/>
            <person name="Spatafora J.W."/>
            <person name="Aime M.C."/>
        </authorList>
    </citation>
    <scope>NUCLEOTIDE SEQUENCE [LARGE SCALE GENOMIC DNA]</scope>
    <source>
        <strain evidence="3 4">MCA 3882</strain>
    </source>
</reference>
<evidence type="ECO:0000256" key="1">
    <source>
        <dbReference type="SAM" id="MobiDB-lite"/>
    </source>
</evidence>
<evidence type="ECO:0000313" key="3">
    <source>
        <dbReference type="EMBL" id="PWN35091.1"/>
    </source>
</evidence>
<accession>A0A316VGG4</accession>
<dbReference type="InParanoid" id="A0A316VGG4"/>
<dbReference type="AlphaFoldDB" id="A0A316VGG4"/>
<feature type="chain" id="PRO_5016358778" evidence="2">
    <location>
        <begin position="22"/>
        <end position="288"/>
    </location>
</feature>
<dbReference type="PROSITE" id="PS51257">
    <property type="entry name" value="PROKAR_LIPOPROTEIN"/>
    <property type="match status" value="1"/>
</dbReference>
<feature type="compositionally biased region" description="Basic and acidic residues" evidence="1">
    <location>
        <begin position="210"/>
        <end position="219"/>
    </location>
</feature>
<organism evidence="3 4">
    <name type="scientific">Meira miltonrushii</name>
    <dbReference type="NCBI Taxonomy" id="1280837"/>
    <lineage>
        <taxon>Eukaryota</taxon>
        <taxon>Fungi</taxon>
        <taxon>Dikarya</taxon>
        <taxon>Basidiomycota</taxon>
        <taxon>Ustilaginomycotina</taxon>
        <taxon>Exobasidiomycetes</taxon>
        <taxon>Exobasidiales</taxon>
        <taxon>Brachybasidiaceae</taxon>
        <taxon>Meira</taxon>
    </lineage>
</organism>
<dbReference type="Proteomes" id="UP000245771">
    <property type="component" value="Unassembled WGS sequence"/>
</dbReference>
<protein>
    <submittedName>
        <fullName evidence="3">Uncharacterized protein</fullName>
    </submittedName>
</protein>
<feature type="compositionally biased region" description="Low complexity" evidence="1">
    <location>
        <begin position="31"/>
        <end position="72"/>
    </location>
</feature>
<evidence type="ECO:0000256" key="2">
    <source>
        <dbReference type="SAM" id="SignalP"/>
    </source>
</evidence>
<dbReference type="EMBL" id="KZ819603">
    <property type="protein sequence ID" value="PWN35091.1"/>
    <property type="molecule type" value="Genomic_DNA"/>
</dbReference>
<dbReference type="RefSeq" id="XP_025355393.1">
    <property type="nucleotide sequence ID" value="XM_025497690.1"/>
</dbReference>
<feature type="compositionally biased region" description="Low complexity" evidence="1">
    <location>
        <begin position="169"/>
        <end position="193"/>
    </location>
</feature>
<feature type="region of interest" description="Disordered" evidence="1">
    <location>
        <begin position="117"/>
        <end position="228"/>
    </location>
</feature>
<dbReference type="GeneID" id="37019471"/>
<proteinExistence type="predicted"/>
<sequence length="288" mass="30670">MRFNIYASVLVIGVATSCILAAPVPDDGSQSSSSTSSSVVPTNTPNSFSNSNNIIGPVNNNQNSNKNNNQNNMYGDEGRVITIPVQIDTSMLQGLMAGGTSTDANIVHKNIVSTNQLPPGAIPFSQFVQDNGGNIPPPDSKNVRVVKVTGLPPQEAKVDTGNHVDNNNDDPNATPTPASNTTSSSTSTNASSTAPPPPSPTDNSNSSGDDDAKPQKRQQEWQIRNYGDHDTRYRAAILPMMNEKRNYPTKPNGRFSTVCAKRDGCGEVTESIIPHGQSRLPEEILSKP</sequence>
<keyword evidence="4" id="KW-1185">Reference proteome</keyword>